<dbReference type="SUPFAM" id="SSF53098">
    <property type="entry name" value="Ribonuclease H-like"/>
    <property type="match status" value="1"/>
</dbReference>
<dbReference type="InterPro" id="IPR036875">
    <property type="entry name" value="Znf_CCHC_sf"/>
</dbReference>
<dbReference type="EMBL" id="JARBHB010000005">
    <property type="protein sequence ID" value="KAJ8884657.1"/>
    <property type="molecule type" value="Genomic_DNA"/>
</dbReference>
<organism evidence="18 19">
    <name type="scientific">Dryococelus australis</name>
    <dbReference type="NCBI Taxonomy" id="614101"/>
    <lineage>
        <taxon>Eukaryota</taxon>
        <taxon>Metazoa</taxon>
        <taxon>Ecdysozoa</taxon>
        <taxon>Arthropoda</taxon>
        <taxon>Hexapoda</taxon>
        <taxon>Insecta</taxon>
        <taxon>Pterygota</taxon>
        <taxon>Neoptera</taxon>
        <taxon>Polyneoptera</taxon>
        <taxon>Phasmatodea</taxon>
        <taxon>Verophasmatodea</taxon>
        <taxon>Anareolatae</taxon>
        <taxon>Phasmatidae</taxon>
        <taxon>Eurycanthinae</taxon>
        <taxon>Dryococelus</taxon>
    </lineage>
</organism>
<evidence type="ECO:0000256" key="5">
    <source>
        <dbReference type="ARBA" id="ARBA00022723"/>
    </source>
</evidence>
<evidence type="ECO:0000259" key="16">
    <source>
        <dbReference type="Pfam" id="PF13976"/>
    </source>
</evidence>
<evidence type="ECO:0000256" key="1">
    <source>
        <dbReference type="ARBA" id="ARBA00002180"/>
    </source>
</evidence>
<evidence type="ECO:0000256" key="14">
    <source>
        <dbReference type="ARBA" id="ARBA00023113"/>
    </source>
</evidence>
<evidence type="ECO:0000256" key="10">
    <source>
        <dbReference type="ARBA" id="ARBA00022842"/>
    </source>
</evidence>
<evidence type="ECO:0000256" key="6">
    <source>
        <dbReference type="ARBA" id="ARBA00022741"/>
    </source>
</evidence>
<evidence type="ECO:0000256" key="3">
    <source>
        <dbReference type="ARBA" id="ARBA00022670"/>
    </source>
</evidence>
<evidence type="ECO:0000256" key="9">
    <source>
        <dbReference type="ARBA" id="ARBA00022840"/>
    </source>
</evidence>
<evidence type="ECO:0000256" key="4">
    <source>
        <dbReference type="ARBA" id="ARBA00022722"/>
    </source>
</evidence>
<keyword evidence="12" id="KW-0695">RNA-directed DNA polymerase</keyword>
<evidence type="ECO:0000256" key="13">
    <source>
        <dbReference type="ARBA" id="ARBA00022932"/>
    </source>
</evidence>
<dbReference type="InterPro" id="IPR036397">
    <property type="entry name" value="RNaseH_sf"/>
</dbReference>
<dbReference type="PANTHER" id="PTHR42648:SF11">
    <property type="entry name" value="TRANSPOSON TY4-P GAG-POL POLYPROTEIN"/>
    <property type="match status" value="1"/>
</dbReference>
<keyword evidence="3" id="KW-0645">Protease</keyword>
<comment type="caution">
    <text evidence="18">The sequence shown here is derived from an EMBL/GenBank/DDBJ whole genome shotgun (WGS) entry which is preliminary data.</text>
</comment>
<evidence type="ECO:0000313" key="18">
    <source>
        <dbReference type="EMBL" id="KAJ8884657.1"/>
    </source>
</evidence>
<keyword evidence="19" id="KW-1185">Reference proteome</keyword>
<evidence type="ECO:0000256" key="8">
    <source>
        <dbReference type="ARBA" id="ARBA00022801"/>
    </source>
</evidence>
<comment type="function">
    <text evidence="1">The aspartyl protease (PR) mediates the proteolytic cleavages of the Gag and Gag-Pol polyproteins after assembly of the VLP.</text>
</comment>
<evidence type="ECO:0000256" key="2">
    <source>
        <dbReference type="ARBA" id="ARBA00022612"/>
    </source>
</evidence>
<evidence type="ECO:0000256" key="7">
    <source>
        <dbReference type="ARBA" id="ARBA00022759"/>
    </source>
</evidence>
<keyword evidence="11" id="KW-0229">DNA integration</keyword>
<dbReference type="Gene3D" id="3.30.420.10">
    <property type="entry name" value="Ribonuclease H-like superfamily/Ribonuclease H"/>
    <property type="match status" value="1"/>
</dbReference>
<keyword evidence="9" id="KW-0067">ATP-binding</keyword>
<keyword evidence="7" id="KW-0255">Endonuclease</keyword>
<evidence type="ECO:0000259" key="17">
    <source>
        <dbReference type="Pfam" id="PF22936"/>
    </source>
</evidence>
<keyword evidence="2" id="KW-1188">Viral release from host cell</keyword>
<keyword evidence="5" id="KW-0479">Metal-binding</keyword>
<keyword evidence="13" id="KW-0548">Nucleotidyltransferase</keyword>
<sequence length="447" mass="50720">MASGDFAHVEKLKGHSNFSIWKFQIVVLLNAAYLYNVVSTEFREAQRYIETMIDKGNIQFIMSCDSAKGMFDKLCSIYERDSSHNRSSLLQNFFNYKIDKVASGLFDLQNLSMKLKSVHHTVDETMMGHNLTARLLAEEEKGHTSNTHNNVAFKTCNKRGHIARNCMKKQLGCKICEKDNHTEQNCYFRDRNNKSTTGNRDKVAFLTESMGINPEGSWVLDSGFTSHVINNSDSLTNVTGIESEIITFKKNENMCAELKGDIEYKECVLKNVMYVPGLTRNLILVHKITENGGGVKFTDNGCEKDNAGLYNINLNCSETTFLSENKQASDLNLWHRRIGHLNVDSMKKLATLSSGLEKLKFCTSKIHCGTCLTSKQTRKHFGKARERTTIPLEIIHTDVCGPLDTTWDGFRHFITFLDDYTYFSVICMIKNKSDVCDAARNHIVEAE</sequence>
<dbReference type="SUPFAM" id="SSF57756">
    <property type="entry name" value="Retrovirus zinc finger-like domains"/>
    <property type="match status" value="1"/>
</dbReference>
<dbReference type="InterPro" id="IPR012337">
    <property type="entry name" value="RNaseH-like_sf"/>
</dbReference>
<reference evidence="18 19" key="1">
    <citation type="submission" date="2023-02" db="EMBL/GenBank/DDBJ databases">
        <title>LHISI_Scaffold_Assembly.</title>
        <authorList>
            <person name="Stuart O.P."/>
            <person name="Cleave R."/>
            <person name="Magrath M.J.L."/>
            <person name="Mikheyev A.S."/>
        </authorList>
    </citation>
    <scope>NUCLEOTIDE SEQUENCE [LARGE SCALE GENOMIC DNA]</scope>
    <source>
        <strain evidence="18">Daus_M_001</strain>
        <tissue evidence="18">Leg muscle</tissue>
    </source>
</reference>
<keyword evidence="4" id="KW-0540">Nuclease</keyword>
<keyword evidence="10" id="KW-0460">Magnesium</keyword>
<keyword evidence="15" id="KW-0233">DNA recombination</keyword>
<evidence type="ECO:0000256" key="12">
    <source>
        <dbReference type="ARBA" id="ARBA00022918"/>
    </source>
</evidence>
<dbReference type="Proteomes" id="UP001159363">
    <property type="component" value="Chromosome 4"/>
</dbReference>
<proteinExistence type="predicted"/>
<dbReference type="InterPro" id="IPR025724">
    <property type="entry name" value="GAG-pre-integrase_dom"/>
</dbReference>
<dbReference type="Pfam" id="PF13976">
    <property type="entry name" value="gag_pre-integrs"/>
    <property type="match status" value="1"/>
</dbReference>
<keyword evidence="8" id="KW-0378">Hydrolase</keyword>
<dbReference type="PANTHER" id="PTHR42648">
    <property type="entry name" value="TRANSPOSASE, PUTATIVE-RELATED"/>
    <property type="match status" value="1"/>
</dbReference>
<keyword evidence="13" id="KW-0808">Transferase</keyword>
<dbReference type="Pfam" id="PF22936">
    <property type="entry name" value="Pol_BBD"/>
    <property type="match status" value="1"/>
</dbReference>
<dbReference type="InterPro" id="IPR039537">
    <property type="entry name" value="Retrotran_Ty1/copia-like"/>
</dbReference>
<dbReference type="Gene3D" id="4.10.60.10">
    <property type="entry name" value="Zinc finger, CCHC-type"/>
    <property type="match status" value="1"/>
</dbReference>
<keyword evidence="13" id="KW-0239">DNA-directed DNA polymerase</keyword>
<dbReference type="Pfam" id="PF14223">
    <property type="entry name" value="Retrotran_gag_2"/>
    <property type="match status" value="1"/>
</dbReference>
<keyword evidence="6" id="KW-0547">Nucleotide-binding</keyword>
<protein>
    <recommendedName>
        <fullName evidence="20">Polyprotein</fullName>
    </recommendedName>
</protein>
<name>A0ABQ9HJZ5_9NEOP</name>
<dbReference type="InterPro" id="IPR054722">
    <property type="entry name" value="PolX-like_BBD"/>
</dbReference>
<evidence type="ECO:0000256" key="15">
    <source>
        <dbReference type="ARBA" id="ARBA00023172"/>
    </source>
</evidence>
<evidence type="ECO:0000256" key="11">
    <source>
        <dbReference type="ARBA" id="ARBA00022908"/>
    </source>
</evidence>
<evidence type="ECO:0008006" key="20">
    <source>
        <dbReference type="Google" id="ProtNLM"/>
    </source>
</evidence>
<keyword evidence="14" id="KW-0917">Virion maturation</keyword>
<gene>
    <name evidence="18" type="ORF">PR048_016515</name>
</gene>
<accession>A0ABQ9HJZ5</accession>
<feature type="domain" description="Retrovirus-related Pol polyprotein from transposon TNT 1-94-like beta-barrel" evidence="17">
    <location>
        <begin position="218"/>
        <end position="292"/>
    </location>
</feature>
<evidence type="ECO:0000313" key="19">
    <source>
        <dbReference type="Proteomes" id="UP001159363"/>
    </source>
</evidence>
<feature type="domain" description="GAG-pre-integrase" evidence="16">
    <location>
        <begin position="308"/>
        <end position="376"/>
    </location>
</feature>